<dbReference type="OrthoDB" id="5374715at2759"/>
<keyword evidence="4" id="KW-0472">Membrane</keyword>
<organism evidence="5 6">
    <name type="scientific">Byssothecium circinans</name>
    <dbReference type="NCBI Taxonomy" id="147558"/>
    <lineage>
        <taxon>Eukaryota</taxon>
        <taxon>Fungi</taxon>
        <taxon>Dikarya</taxon>
        <taxon>Ascomycota</taxon>
        <taxon>Pezizomycotina</taxon>
        <taxon>Dothideomycetes</taxon>
        <taxon>Pleosporomycetidae</taxon>
        <taxon>Pleosporales</taxon>
        <taxon>Massarineae</taxon>
        <taxon>Massarinaceae</taxon>
        <taxon>Byssothecium</taxon>
    </lineage>
</organism>
<dbReference type="GO" id="GO:0005886">
    <property type="term" value="C:plasma membrane"/>
    <property type="evidence" value="ECO:0007669"/>
    <property type="project" value="TreeGrafter"/>
</dbReference>
<evidence type="ECO:0000256" key="3">
    <source>
        <dbReference type="ARBA" id="ARBA00022989"/>
    </source>
</evidence>
<evidence type="ECO:0000256" key="1">
    <source>
        <dbReference type="ARBA" id="ARBA00004141"/>
    </source>
</evidence>
<keyword evidence="2" id="KW-0812">Transmembrane</keyword>
<protein>
    <recommendedName>
        <fullName evidence="7">Major facilitator superfamily (MFS) profile domain-containing protein</fullName>
    </recommendedName>
</protein>
<sequence>MAARWFCSPQQIGRYFLTRLSSLPPPRNSHVENPIRILKQPNRHQGLMFWCGFLGWAWDAFDFFAVSLTVTEIAKDLDVHNYDVSWEEVAFIINLSALIALELGLFGPATSTAPKDLPYEARGSLSRLFEQGYATGYLTTSHGWRSLFWFSAGPPVLIIALRLCLPETNHFLVGEGGWRGRMGWQRGREGEGECW</sequence>
<dbReference type="InterPro" id="IPR036259">
    <property type="entry name" value="MFS_trans_sf"/>
</dbReference>
<evidence type="ECO:0000256" key="4">
    <source>
        <dbReference type="ARBA" id="ARBA00023136"/>
    </source>
</evidence>
<keyword evidence="6" id="KW-1185">Reference proteome</keyword>
<evidence type="ECO:0008006" key="7">
    <source>
        <dbReference type="Google" id="ProtNLM"/>
    </source>
</evidence>
<comment type="subcellular location">
    <subcellularLocation>
        <location evidence="1">Membrane</location>
        <topology evidence="1">Multi-pass membrane protein</topology>
    </subcellularLocation>
</comment>
<dbReference type="Proteomes" id="UP000800035">
    <property type="component" value="Unassembled WGS sequence"/>
</dbReference>
<dbReference type="Pfam" id="PF00083">
    <property type="entry name" value="Sugar_tr"/>
    <property type="match status" value="1"/>
</dbReference>
<dbReference type="SUPFAM" id="SSF103473">
    <property type="entry name" value="MFS general substrate transporter"/>
    <property type="match status" value="1"/>
</dbReference>
<dbReference type="Gene3D" id="1.20.1250.20">
    <property type="entry name" value="MFS general substrate transporter like domains"/>
    <property type="match status" value="1"/>
</dbReference>
<proteinExistence type="predicted"/>
<accession>A0A6A5TK66</accession>
<evidence type="ECO:0000313" key="6">
    <source>
        <dbReference type="Proteomes" id="UP000800035"/>
    </source>
</evidence>
<dbReference type="AlphaFoldDB" id="A0A6A5TK66"/>
<dbReference type="PANTHER" id="PTHR23508:SF10">
    <property type="entry name" value="CARBOXYLIC ACID TRANSPORTER PROTEIN HOMOLOG"/>
    <property type="match status" value="1"/>
</dbReference>
<name>A0A6A5TK66_9PLEO</name>
<dbReference type="GO" id="GO:0035879">
    <property type="term" value="P:plasma membrane lactate transport"/>
    <property type="evidence" value="ECO:0007669"/>
    <property type="project" value="TreeGrafter"/>
</dbReference>
<dbReference type="PANTHER" id="PTHR23508">
    <property type="entry name" value="CARBOXYLIC ACID TRANSPORTER PROTEIN HOMOLOG"/>
    <property type="match status" value="1"/>
</dbReference>
<evidence type="ECO:0000313" key="5">
    <source>
        <dbReference type="EMBL" id="KAF1952574.1"/>
    </source>
</evidence>
<dbReference type="EMBL" id="ML977010">
    <property type="protein sequence ID" value="KAF1952574.1"/>
    <property type="molecule type" value="Genomic_DNA"/>
</dbReference>
<evidence type="ECO:0000256" key="2">
    <source>
        <dbReference type="ARBA" id="ARBA00022692"/>
    </source>
</evidence>
<gene>
    <name evidence="5" type="ORF">CC80DRAFT_508032</name>
</gene>
<reference evidence="5" key="1">
    <citation type="journal article" date="2020" name="Stud. Mycol.">
        <title>101 Dothideomycetes genomes: a test case for predicting lifestyles and emergence of pathogens.</title>
        <authorList>
            <person name="Haridas S."/>
            <person name="Albert R."/>
            <person name="Binder M."/>
            <person name="Bloem J."/>
            <person name="Labutti K."/>
            <person name="Salamov A."/>
            <person name="Andreopoulos B."/>
            <person name="Baker S."/>
            <person name="Barry K."/>
            <person name="Bills G."/>
            <person name="Bluhm B."/>
            <person name="Cannon C."/>
            <person name="Castanera R."/>
            <person name="Culley D."/>
            <person name="Daum C."/>
            <person name="Ezra D."/>
            <person name="Gonzalez J."/>
            <person name="Henrissat B."/>
            <person name="Kuo A."/>
            <person name="Liang C."/>
            <person name="Lipzen A."/>
            <person name="Lutzoni F."/>
            <person name="Magnuson J."/>
            <person name="Mondo S."/>
            <person name="Nolan M."/>
            <person name="Ohm R."/>
            <person name="Pangilinan J."/>
            <person name="Park H.-J."/>
            <person name="Ramirez L."/>
            <person name="Alfaro M."/>
            <person name="Sun H."/>
            <person name="Tritt A."/>
            <person name="Yoshinaga Y."/>
            <person name="Zwiers L.-H."/>
            <person name="Turgeon B."/>
            <person name="Goodwin S."/>
            <person name="Spatafora J."/>
            <person name="Crous P."/>
            <person name="Grigoriev I."/>
        </authorList>
    </citation>
    <scope>NUCLEOTIDE SEQUENCE</scope>
    <source>
        <strain evidence="5">CBS 675.92</strain>
    </source>
</reference>
<keyword evidence="3" id="KW-1133">Transmembrane helix</keyword>
<dbReference type="InterPro" id="IPR005828">
    <property type="entry name" value="MFS_sugar_transport-like"/>
</dbReference>
<dbReference type="GO" id="GO:0015355">
    <property type="term" value="F:secondary active monocarboxylate transmembrane transporter activity"/>
    <property type="evidence" value="ECO:0007669"/>
    <property type="project" value="TreeGrafter"/>
</dbReference>